<accession>A0A919V9B8</accession>
<sequence length="134" mass="14656">MTVAKAVGALVCLALAVFFALDQDTRGVVLAAPATVLLAVLAARDLIVPVRLAPDDDGLTMVVGFAGRHHVPWSEVTDIRVDVRRRLTSRTELLEVHTEEGLQVFSSYDLGVPCKEALAVLREKWHQARRRGTC</sequence>
<dbReference type="Proteomes" id="UP000606172">
    <property type="component" value="Unassembled WGS sequence"/>
</dbReference>
<protein>
    <recommendedName>
        <fullName evidence="1">Low molecular weight protein antigen 6 PH domain-containing protein</fullName>
    </recommendedName>
</protein>
<evidence type="ECO:0000313" key="3">
    <source>
        <dbReference type="Proteomes" id="UP000606172"/>
    </source>
</evidence>
<evidence type="ECO:0000259" key="1">
    <source>
        <dbReference type="Pfam" id="PF10756"/>
    </source>
</evidence>
<dbReference type="AlphaFoldDB" id="A0A919V9B8"/>
<feature type="domain" description="Low molecular weight protein antigen 6 PH" evidence="1">
    <location>
        <begin position="51"/>
        <end position="103"/>
    </location>
</feature>
<dbReference type="EMBL" id="BOOW01000035">
    <property type="protein sequence ID" value="GII95283.1"/>
    <property type="molecule type" value="Genomic_DNA"/>
</dbReference>
<reference evidence="2" key="1">
    <citation type="submission" date="2021-01" db="EMBL/GenBank/DDBJ databases">
        <title>Whole genome shotgun sequence of Sinosporangium siamense NBRC 109515.</title>
        <authorList>
            <person name="Komaki H."/>
            <person name="Tamura T."/>
        </authorList>
    </citation>
    <scope>NUCLEOTIDE SEQUENCE</scope>
    <source>
        <strain evidence="2">NBRC 109515</strain>
    </source>
</reference>
<comment type="caution">
    <text evidence="2">The sequence shown here is derived from an EMBL/GenBank/DDBJ whole genome shotgun (WGS) entry which is preliminary data.</text>
</comment>
<dbReference type="InterPro" id="IPR019692">
    <property type="entry name" value="CFP-6_PH"/>
</dbReference>
<gene>
    <name evidence="2" type="ORF">Ssi02_55140</name>
</gene>
<name>A0A919V9B8_9ACTN</name>
<keyword evidence="3" id="KW-1185">Reference proteome</keyword>
<evidence type="ECO:0000313" key="2">
    <source>
        <dbReference type="EMBL" id="GII95283.1"/>
    </source>
</evidence>
<organism evidence="2 3">
    <name type="scientific">Sinosporangium siamense</name>
    <dbReference type="NCBI Taxonomy" id="1367973"/>
    <lineage>
        <taxon>Bacteria</taxon>
        <taxon>Bacillati</taxon>
        <taxon>Actinomycetota</taxon>
        <taxon>Actinomycetes</taxon>
        <taxon>Streptosporangiales</taxon>
        <taxon>Streptosporangiaceae</taxon>
        <taxon>Sinosporangium</taxon>
    </lineage>
</organism>
<proteinExistence type="predicted"/>
<dbReference type="Pfam" id="PF10756">
    <property type="entry name" value="bPH_6"/>
    <property type="match status" value="1"/>
</dbReference>